<gene>
    <name evidence="1" type="ORF">RDB_LOCUS78314</name>
</gene>
<evidence type="ECO:0000313" key="1">
    <source>
        <dbReference type="EMBL" id="CAE6443677.1"/>
    </source>
</evidence>
<proteinExistence type="predicted"/>
<organism evidence="1 2">
    <name type="scientific">Rhizoctonia solani</name>
    <dbReference type="NCBI Taxonomy" id="456999"/>
    <lineage>
        <taxon>Eukaryota</taxon>
        <taxon>Fungi</taxon>
        <taxon>Dikarya</taxon>
        <taxon>Basidiomycota</taxon>
        <taxon>Agaricomycotina</taxon>
        <taxon>Agaricomycetes</taxon>
        <taxon>Cantharellales</taxon>
        <taxon>Ceratobasidiaceae</taxon>
        <taxon>Rhizoctonia</taxon>
    </lineage>
</organism>
<comment type="caution">
    <text evidence="1">The sequence shown here is derived from an EMBL/GenBank/DDBJ whole genome shotgun (WGS) entry which is preliminary data.</text>
</comment>
<name>A0A8H3AYI7_9AGAM</name>
<accession>A0A8H3AYI7</accession>
<dbReference type="AlphaFoldDB" id="A0A8H3AYI7"/>
<protein>
    <submittedName>
        <fullName evidence="1">Uncharacterized protein</fullName>
    </submittedName>
</protein>
<reference evidence="1" key="1">
    <citation type="submission" date="2021-01" db="EMBL/GenBank/DDBJ databases">
        <authorList>
            <person name="Kaushik A."/>
        </authorList>
    </citation>
    <scope>NUCLEOTIDE SEQUENCE</scope>
    <source>
        <strain evidence="1">AG2-2IIIB</strain>
    </source>
</reference>
<evidence type="ECO:0000313" key="2">
    <source>
        <dbReference type="Proteomes" id="UP000663843"/>
    </source>
</evidence>
<dbReference type="EMBL" id="CAJMWT010002459">
    <property type="protein sequence ID" value="CAE6443677.1"/>
    <property type="molecule type" value="Genomic_DNA"/>
</dbReference>
<dbReference type="Proteomes" id="UP000663843">
    <property type="component" value="Unassembled WGS sequence"/>
</dbReference>
<sequence>MFYNPDLSMHLSQYLFSAQMAVFKSAYSMSLMPGDKSIFTPPELPSHIPGTLKQVSGTPSDEEIKSVQSVLRSVENLATRTGPQLFDTDLSMKLSQHMFNLQFGTPARYMHNSSAGQFVSENELEGPHPIAIKYTQDAQDLAMPRGSLNLRDEEGKAPITPSDITQLGEKIVKAIEDTSSESKEMLKSMNRVLVSMKNDQSTAGCMAGHYHVFKNPLNKKGLLASECGLPHLRYWWDNPTSKFMLWLSRDDTARYLKFFEIGVHLIQGDKDPKLINGKDGEAEKLLLKQVGIHYGHYA</sequence>